<name>A0ABV4TZY4_9BACT</name>
<feature type="transmembrane region" description="Helical" evidence="2">
    <location>
        <begin position="680"/>
        <end position="700"/>
    </location>
</feature>
<dbReference type="PANTHER" id="PTHR37464:SF1">
    <property type="entry name" value="BLL2463 PROTEIN"/>
    <property type="match status" value="1"/>
</dbReference>
<accession>A0ABV4TZY4</accession>
<dbReference type="InterPro" id="IPR029062">
    <property type="entry name" value="Class_I_gatase-like"/>
</dbReference>
<feature type="region of interest" description="Disordered" evidence="1">
    <location>
        <begin position="599"/>
        <end position="623"/>
    </location>
</feature>
<reference evidence="4 5" key="1">
    <citation type="submission" date="2024-08" db="EMBL/GenBank/DDBJ databases">
        <title>Whole-genome sequencing of halo(alkali)philic microorganisms from hypersaline lakes.</title>
        <authorList>
            <person name="Sorokin D.Y."/>
            <person name="Merkel A.Y."/>
            <person name="Messina E."/>
            <person name="Yakimov M."/>
        </authorList>
    </citation>
    <scope>NUCLEOTIDE SEQUENCE [LARGE SCALE GENOMIC DNA]</scope>
    <source>
        <strain evidence="4 5">AB-hyl4</strain>
    </source>
</reference>
<feature type="transmembrane region" description="Helical" evidence="2">
    <location>
        <begin position="6"/>
        <end position="24"/>
    </location>
</feature>
<dbReference type="EMBL" id="JBGUBD010000001">
    <property type="protein sequence ID" value="MFA9476911.1"/>
    <property type="molecule type" value="Genomic_DNA"/>
</dbReference>
<dbReference type="SUPFAM" id="SSF52317">
    <property type="entry name" value="Class I glutamine amidotransferase-like"/>
    <property type="match status" value="1"/>
</dbReference>
<protein>
    <submittedName>
        <fullName evidence="4">BatA and WFA domain-containing protein</fullName>
    </submittedName>
</protein>
<keyword evidence="5" id="KW-1185">Reference proteome</keyword>
<sequence length="705" mass="73721">MFASPWWGLGVAAAMAAAMAAHLLSRRGGRRVMFPAVRFVIASQAEATRWRRLRHWAVMLLRATAVGLIALAFMQPRWQSPTAAGVDARAGDHVVIVVDRTVSMQRSVRGAMLFDEARRRAIELLQAVDPVRDRASVVLLDARPTLLLPEPTGRQDALIARLREVEVTYEHGRMGEAMVRAGEAHRRLADDPPRALRVEVFGDAQATQWSDQATARLPAGAAVRYHAIEGPTDNVAVGRVRVSPAQPVVGQSATVMGEVSNYGPAAVSATVALRVGGDDDAGDEADRRVVSVELDGDGGRATVSFEVVFDEAGLQEVVVDRVGADDALAADDRAGVFVYVRAARAVHLLTRGDVDDASGAAYFVSRALRPSGRDDDENDARRLTGVALTVGSPSALTAAIDRDAVVLLVEAGALSSAERAGLAAHLRRGGGVMWVVDDAAALRSAGLLSEQVTLPMLPTDEADPPDAAGAWGGRRFGAGRFDHDVLAVFEGPARAALLRSRLGRTWAGTLAGDATGLVYFADGSPAVAWGVVDEGRLAMVAGSLSPGEGGGDFVRGPAMAPLVHQLVRHLSPGAAGAVEVHPGGASDPGGRPGGYVVREGEGGGPTDGVRGLRGRDRASDGGEDEVVVGGVWVTVEPGASDLRPVGAERVAELDGRVVGGPTDAVRGLRGWDDGRAGVELWMWCVVAGLVLLAVEGMWVGRGGVR</sequence>
<dbReference type="SUPFAM" id="SSF53300">
    <property type="entry name" value="vWA-like"/>
    <property type="match status" value="1"/>
</dbReference>
<keyword evidence="2" id="KW-0472">Membrane</keyword>
<feature type="transmembrane region" description="Helical" evidence="2">
    <location>
        <begin position="56"/>
        <end position="74"/>
    </location>
</feature>
<evidence type="ECO:0000313" key="4">
    <source>
        <dbReference type="EMBL" id="MFA9476911.1"/>
    </source>
</evidence>
<organism evidence="4 5">
    <name type="scientific">Natronomicrosphaera hydrolytica</name>
    <dbReference type="NCBI Taxonomy" id="3242702"/>
    <lineage>
        <taxon>Bacteria</taxon>
        <taxon>Pseudomonadati</taxon>
        <taxon>Planctomycetota</taxon>
        <taxon>Phycisphaerae</taxon>
        <taxon>Phycisphaerales</taxon>
        <taxon>Phycisphaeraceae</taxon>
        <taxon>Natronomicrosphaera</taxon>
    </lineage>
</organism>
<dbReference type="Gene3D" id="3.40.50.410">
    <property type="entry name" value="von Willebrand factor, type A domain"/>
    <property type="match status" value="1"/>
</dbReference>
<evidence type="ECO:0000313" key="5">
    <source>
        <dbReference type="Proteomes" id="UP001575105"/>
    </source>
</evidence>
<dbReference type="RefSeq" id="WP_425343836.1">
    <property type="nucleotide sequence ID" value="NZ_JBGUBD010000001.1"/>
</dbReference>
<dbReference type="Proteomes" id="UP001575105">
    <property type="component" value="Unassembled WGS sequence"/>
</dbReference>
<proteinExistence type="predicted"/>
<dbReference type="Gene3D" id="3.40.50.880">
    <property type="match status" value="1"/>
</dbReference>
<comment type="caution">
    <text evidence="4">The sequence shown here is derived from an EMBL/GenBank/DDBJ whole genome shotgun (WGS) entry which is preliminary data.</text>
</comment>
<keyword evidence="2" id="KW-1133">Transmembrane helix</keyword>
<feature type="domain" description="Aerotolerance regulator N-terminal" evidence="3">
    <location>
        <begin position="1"/>
        <end position="76"/>
    </location>
</feature>
<dbReference type="InterPro" id="IPR024163">
    <property type="entry name" value="Aerotolerance_reg_N"/>
</dbReference>
<gene>
    <name evidence="4" type="ORF">ACERK3_01260</name>
</gene>
<evidence type="ECO:0000256" key="1">
    <source>
        <dbReference type="SAM" id="MobiDB-lite"/>
    </source>
</evidence>
<evidence type="ECO:0000256" key="2">
    <source>
        <dbReference type="SAM" id="Phobius"/>
    </source>
</evidence>
<evidence type="ECO:0000259" key="3">
    <source>
        <dbReference type="Pfam" id="PF07584"/>
    </source>
</evidence>
<dbReference type="InterPro" id="IPR011933">
    <property type="entry name" value="Double_TM_dom"/>
</dbReference>
<dbReference type="NCBIfam" id="TIGR02226">
    <property type="entry name" value="two_anch"/>
    <property type="match status" value="1"/>
</dbReference>
<dbReference type="Pfam" id="PF07584">
    <property type="entry name" value="BatA"/>
    <property type="match status" value="1"/>
</dbReference>
<dbReference type="InterPro" id="IPR036465">
    <property type="entry name" value="vWFA_dom_sf"/>
</dbReference>
<dbReference type="PANTHER" id="PTHR37464">
    <property type="entry name" value="BLL2463 PROTEIN"/>
    <property type="match status" value="1"/>
</dbReference>
<keyword evidence="2" id="KW-0812">Transmembrane</keyword>